<feature type="transmembrane region" description="Helical" evidence="1">
    <location>
        <begin position="203"/>
        <end position="226"/>
    </location>
</feature>
<dbReference type="Pfam" id="PF01757">
    <property type="entry name" value="Acyl_transf_3"/>
    <property type="match status" value="1"/>
</dbReference>
<dbReference type="Proteomes" id="UP000184097">
    <property type="component" value="Unassembled WGS sequence"/>
</dbReference>
<gene>
    <name evidence="3" type="ORF">SAMN02745247_01550</name>
</gene>
<evidence type="ECO:0000313" key="3">
    <source>
        <dbReference type="EMBL" id="SHN56674.1"/>
    </source>
</evidence>
<keyword evidence="1" id="KW-0472">Membrane</keyword>
<keyword evidence="1" id="KW-1133">Transmembrane helix</keyword>
<evidence type="ECO:0000313" key="4">
    <source>
        <dbReference type="Proteomes" id="UP000184097"/>
    </source>
</evidence>
<name>A0A1M7SE14_9FIRM</name>
<feature type="transmembrane region" description="Helical" evidence="1">
    <location>
        <begin position="137"/>
        <end position="155"/>
    </location>
</feature>
<sequence>MLSGFLNALHGYEKDIKADVRSSWEYATRKIKKLYPLHLVMLVVAFGLYMYSFRAEIMQNFKSRIVTESLKILSNILLVSDWSPKSGWWYNVFSEYNIVTWYLSLSLLLFILTPLFLRLMHRLYDNKSSNNFWRRPLIVSLVIYLVTIAINLALVKELGPSGAFLYTYESPISRIGDYLIALQLGYIYLHSQQEKDIKENSKLAVAAVVLSILLSCALIYLGTSVLSGDNKWIVSTGFYFTIPTAILIYFLAKTEDKISKLLDSGKAIKAVTEKILYLGTISQYAFLIHVPVINLVHGVYSKVGDVNIWVWSVIAFGITMIGSWFVEKRRRKEQENEDIRL</sequence>
<dbReference type="GO" id="GO:0016747">
    <property type="term" value="F:acyltransferase activity, transferring groups other than amino-acyl groups"/>
    <property type="evidence" value="ECO:0007669"/>
    <property type="project" value="InterPro"/>
</dbReference>
<accession>A0A1M7SE14</accession>
<evidence type="ECO:0000259" key="2">
    <source>
        <dbReference type="Pfam" id="PF01757"/>
    </source>
</evidence>
<dbReference type="InterPro" id="IPR002656">
    <property type="entry name" value="Acyl_transf_3_dom"/>
</dbReference>
<dbReference type="InterPro" id="IPR050879">
    <property type="entry name" value="Acyltransferase_3"/>
</dbReference>
<keyword evidence="3" id="KW-0808">Transferase</keyword>
<feature type="transmembrane region" description="Helical" evidence="1">
    <location>
        <begin position="308"/>
        <end position="326"/>
    </location>
</feature>
<keyword evidence="3" id="KW-0012">Acyltransferase</keyword>
<keyword evidence="3" id="KW-0378">Hydrolase</keyword>
<dbReference type="PANTHER" id="PTHR23028:SF53">
    <property type="entry name" value="ACYL_TRANSF_3 DOMAIN-CONTAINING PROTEIN"/>
    <property type="match status" value="1"/>
</dbReference>
<dbReference type="GO" id="GO:0016787">
    <property type="term" value="F:hydrolase activity"/>
    <property type="evidence" value="ECO:0007669"/>
    <property type="project" value="UniProtKB-KW"/>
</dbReference>
<dbReference type="AlphaFoldDB" id="A0A1M7SE14"/>
<protein>
    <submittedName>
        <fullName evidence="3">Peptidoglycan/LPS O-acetylase OafA/YrhL, contains acyltransferase and SGNH-hydrolase domains</fullName>
    </submittedName>
</protein>
<dbReference type="GO" id="GO:0000271">
    <property type="term" value="P:polysaccharide biosynthetic process"/>
    <property type="evidence" value="ECO:0007669"/>
    <property type="project" value="TreeGrafter"/>
</dbReference>
<feature type="domain" description="Acyltransferase 3" evidence="2">
    <location>
        <begin position="1"/>
        <end position="326"/>
    </location>
</feature>
<feature type="transmembrane region" description="Helical" evidence="1">
    <location>
        <begin position="98"/>
        <end position="117"/>
    </location>
</feature>
<dbReference type="RefSeq" id="WP_072702523.1">
    <property type="nucleotide sequence ID" value="NZ_FRDH01000006.1"/>
</dbReference>
<organism evidence="3 4">
    <name type="scientific">Butyrivibrio hungatei DSM 14810</name>
    <dbReference type="NCBI Taxonomy" id="1121132"/>
    <lineage>
        <taxon>Bacteria</taxon>
        <taxon>Bacillati</taxon>
        <taxon>Bacillota</taxon>
        <taxon>Clostridia</taxon>
        <taxon>Lachnospirales</taxon>
        <taxon>Lachnospiraceae</taxon>
        <taxon>Butyrivibrio</taxon>
    </lineage>
</organism>
<feature type="transmembrane region" description="Helical" evidence="1">
    <location>
        <begin position="34"/>
        <end position="53"/>
    </location>
</feature>
<feature type="transmembrane region" description="Helical" evidence="1">
    <location>
        <begin position="175"/>
        <end position="191"/>
    </location>
</feature>
<feature type="transmembrane region" description="Helical" evidence="1">
    <location>
        <begin position="232"/>
        <end position="252"/>
    </location>
</feature>
<reference evidence="3 4" key="1">
    <citation type="submission" date="2016-12" db="EMBL/GenBank/DDBJ databases">
        <authorList>
            <person name="Song W.-J."/>
            <person name="Kurnit D.M."/>
        </authorList>
    </citation>
    <scope>NUCLEOTIDE SEQUENCE [LARGE SCALE GENOMIC DNA]</scope>
    <source>
        <strain evidence="3 4">DSM 14810</strain>
    </source>
</reference>
<dbReference type="EMBL" id="FRDH01000006">
    <property type="protein sequence ID" value="SHN56674.1"/>
    <property type="molecule type" value="Genomic_DNA"/>
</dbReference>
<dbReference type="GO" id="GO:0016020">
    <property type="term" value="C:membrane"/>
    <property type="evidence" value="ECO:0007669"/>
    <property type="project" value="TreeGrafter"/>
</dbReference>
<feature type="transmembrane region" description="Helical" evidence="1">
    <location>
        <begin position="275"/>
        <end position="296"/>
    </location>
</feature>
<keyword evidence="1" id="KW-0812">Transmembrane</keyword>
<dbReference type="PANTHER" id="PTHR23028">
    <property type="entry name" value="ACETYLTRANSFERASE"/>
    <property type="match status" value="1"/>
</dbReference>
<proteinExistence type="predicted"/>
<evidence type="ECO:0000256" key="1">
    <source>
        <dbReference type="SAM" id="Phobius"/>
    </source>
</evidence>